<evidence type="ECO:0000256" key="2">
    <source>
        <dbReference type="SAM" id="MobiDB-lite"/>
    </source>
</evidence>
<organism evidence="3 4">
    <name type="scientific">Discina gigas</name>
    <dbReference type="NCBI Taxonomy" id="1032678"/>
    <lineage>
        <taxon>Eukaryota</taxon>
        <taxon>Fungi</taxon>
        <taxon>Dikarya</taxon>
        <taxon>Ascomycota</taxon>
        <taxon>Pezizomycotina</taxon>
        <taxon>Pezizomycetes</taxon>
        <taxon>Pezizales</taxon>
        <taxon>Discinaceae</taxon>
        <taxon>Discina</taxon>
    </lineage>
</organism>
<feature type="compositionally biased region" description="Pro residues" evidence="2">
    <location>
        <begin position="211"/>
        <end position="225"/>
    </location>
</feature>
<reference evidence="3 4" key="1">
    <citation type="submission" date="2024-02" db="EMBL/GenBank/DDBJ databases">
        <title>Discinaceae phylogenomics.</title>
        <authorList>
            <person name="Dirks A.C."/>
            <person name="James T.Y."/>
        </authorList>
    </citation>
    <scope>NUCLEOTIDE SEQUENCE [LARGE SCALE GENOMIC DNA]</scope>
    <source>
        <strain evidence="3 4">ACD0624</strain>
    </source>
</reference>
<gene>
    <name evidence="3" type="ORF">Q9L58_010099</name>
</gene>
<comment type="caution">
    <text evidence="3">The sequence shown here is derived from an EMBL/GenBank/DDBJ whole genome shotgun (WGS) entry which is preliminary data.</text>
</comment>
<evidence type="ECO:0000313" key="4">
    <source>
        <dbReference type="Proteomes" id="UP001447188"/>
    </source>
</evidence>
<dbReference type="EMBL" id="JBBBZM010000309">
    <property type="protein sequence ID" value="KAL0631050.1"/>
    <property type="molecule type" value="Genomic_DNA"/>
</dbReference>
<protein>
    <submittedName>
        <fullName evidence="3">Uncharacterized protein</fullName>
    </submittedName>
</protein>
<feature type="coiled-coil region" evidence="1">
    <location>
        <begin position="170"/>
        <end position="204"/>
    </location>
</feature>
<accession>A0ABR3G557</accession>
<feature type="region of interest" description="Disordered" evidence="2">
    <location>
        <begin position="207"/>
        <end position="235"/>
    </location>
</feature>
<sequence>MHPRRKCVSGNPQLLRAFFEQAATTYYTKEAVFALFKEHFHSNCSDINNPEQWLEEIYATYISFCPPSPQTPAAPIPTPTVSSSTAGSLLTGWSPTLPPQTPLSTFEFRPTRGGLSQSSSRPRTKCPIMRSRDSSPSLVPPGPDKMPLSSTNFNTTAEGPTPEACLIAQVASLIAQVASLVELIQALREDLTATQAQVLSLTNALRSRGPAPAPLKPAPTPPSPAPSATNPPSML</sequence>
<feature type="compositionally biased region" description="Polar residues" evidence="2">
    <location>
        <begin position="148"/>
        <end position="157"/>
    </location>
</feature>
<evidence type="ECO:0000313" key="3">
    <source>
        <dbReference type="EMBL" id="KAL0631050.1"/>
    </source>
</evidence>
<dbReference type="Proteomes" id="UP001447188">
    <property type="component" value="Unassembled WGS sequence"/>
</dbReference>
<name>A0ABR3G557_9PEZI</name>
<proteinExistence type="predicted"/>
<feature type="compositionally biased region" description="Low complexity" evidence="2">
    <location>
        <begin position="226"/>
        <end position="235"/>
    </location>
</feature>
<feature type="non-terminal residue" evidence="3">
    <location>
        <position position="235"/>
    </location>
</feature>
<evidence type="ECO:0000256" key="1">
    <source>
        <dbReference type="SAM" id="Coils"/>
    </source>
</evidence>
<keyword evidence="4" id="KW-1185">Reference proteome</keyword>
<feature type="region of interest" description="Disordered" evidence="2">
    <location>
        <begin position="110"/>
        <end position="157"/>
    </location>
</feature>
<keyword evidence="1" id="KW-0175">Coiled coil</keyword>